<evidence type="ECO:0000313" key="5">
    <source>
        <dbReference type="EMBL" id="QNE90513.1"/>
    </source>
</evidence>
<dbReference type="AlphaFoldDB" id="A0A7G7CSE7"/>
<keyword evidence="5" id="KW-0547">Nucleotide-binding</keyword>
<dbReference type="Gene3D" id="3.40.50.10810">
    <property type="entry name" value="Tandem AAA-ATPase domain"/>
    <property type="match status" value="1"/>
</dbReference>
<dbReference type="CDD" id="cd18793">
    <property type="entry name" value="SF2_C_SNF"/>
    <property type="match status" value="1"/>
</dbReference>
<proteinExistence type="predicted"/>
<dbReference type="PANTHER" id="PTHR10799">
    <property type="entry name" value="SNF2/RAD54 HELICASE FAMILY"/>
    <property type="match status" value="1"/>
</dbReference>
<dbReference type="GO" id="GO:0016787">
    <property type="term" value="F:hydrolase activity"/>
    <property type="evidence" value="ECO:0007669"/>
    <property type="project" value="UniProtKB-KW"/>
</dbReference>
<evidence type="ECO:0000259" key="3">
    <source>
        <dbReference type="PROSITE" id="PS51192"/>
    </source>
</evidence>
<accession>A0A7G7CSE7</accession>
<dbReference type="SMART" id="SM00487">
    <property type="entry name" value="DEXDc"/>
    <property type="match status" value="1"/>
</dbReference>
<dbReference type="InterPro" id="IPR014001">
    <property type="entry name" value="Helicase_ATP-bd"/>
</dbReference>
<dbReference type="InterPro" id="IPR049730">
    <property type="entry name" value="SNF2/RAD54-like_C"/>
</dbReference>
<dbReference type="SMART" id="SM00490">
    <property type="entry name" value="HELICc"/>
    <property type="match status" value="1"/>
</dbReference>
<dbReference type="InterPro" id="IPR001650">
    <property type="entry name" value="Helicase_C-like"/>
</dbReference>
<keyword evidence="6" id="KW-1185">Reference proteome</keyword>
<dbReference type="SUPFAM" id="SSF52540">
    <property type="entry name" value="P-loop containing nucleoside triphosphate hydrolases"/>
    <property type="match status" value="2"/>
</dbReference>
<reference evidence="5 6" key="1">
    <citation type="submission" date="2020-07" db="EMBL/GenBank/DDBJ databases">
        <title>Complete genome and description of Corynebacterium incognita strain Marseille-Q3630 sp. nov.</title>
        <authorList>
            <person name="Boxberger M."/>
        </authorList>
    </citation>
    <scope>NUCLEOTIDE SEQUENCE [LARGE SCALE GENOMIC DNA]</scope>
    <source>
        <strain evidence="5 6">Marseille-Q3630</strain>
    </source>
</reference>
<dbReference type="Pfam" id="PF00271">
    <property type="entry name" value="Helicase_C"/>
    <property type="match status" value="1"/>
</dbReference>
<dbReference type="InterPro" id="IPR000330">
    <property type="entry name" value="SNF2_N"/>
</dbReference>
<protein>
    <submittedName>
        <fullName evidence="5">DEAD/DEAH box helicase</fullName>
    </submittedName>
</protein>
<dbReference type="PROSITE" id="PS51194">
    <property type="entry name" value="HELICASE_CTER"/>
    <property type="match status" value="1"/>
</dbReference>
<keyword evidence="1" id="KW-0378">Hydrolase</keyword>
<dbReference type="CDD" id="cd17919">
    <property type="entry name" value="DEXHc_Snf"/>
    <property type="match status" value="1"/>
</dbReference>
<dbReference type="PROSITE" id="PS51192">
    <property type="entry name" value="HELICASE_ATP_BIND_1"/>
    <property type="match status" value="1"/>
</dbReference>
<dbReference type="InterPro" id="IPR027417">
    <property type="entry name" value="P-loop_NTPase"/>
</dbReference>
<feature type="domain" description="Helicase ATP-binding" evidence="3">
    <location>
        <begin position="396"/>
        <end position="562"/>
    </location>
</feature>
<evidence type="ECO:0000256" key="2">
    <source>
        <dbReference type="SAM" id="MobiDB-lite"/>
    </source>
</evidence>
<dbReference type="Pfam" id="PF00176">
    <property type="entry name" value="SNF2-rel_dom"/>
    <property type="match status" value="1"/>
</dbReference>
<dbReference type="GO" id="GO:0004386">
    <property type="term" value="F:helicase activity"/>
    <property type="evidence" value="ECO:0007669"/>
    <property type="project" value="UniProtKB-KW"/>
</dbReference>
<organism evidence="5 6">
    <name type="scientific">Corynebacterium incognita</name>
    <dbReference type="NCBI Taxonomy" id="2754725"/>
    <lineage>
        <taxon>Bacteria</taxon>
        <taxon>Bacillati</taxon>
        <taxon>Actinomycetota</taxon>
        <taxon>Actinomycetes</taxon>
        <taxon>Mycobacteriales</taxon>
        <taxon>Corynebacteriaceae</taxon>
        <taxon>Corynebacterium</taxon>
    </lineage>
</organism>
<dbReference type="InterPro" id="IPR038718">
    <property type="entry name" value="SNF2-like_sf"/>
</dbReference>
<dbReference type="Gene3D" id="3.40.50.300">
    <property type="entry name" value="P-loop containing nucleotide triphosphate hydrolases"/>
    <property type="match status" value="1"/>
</dbReference>
<name>A0A7G7CSE7_9CORY</name>
<dbReference type="KEGG" id="cik:H0194_04360"/>
<feature type="region of interest" description="Disordered" evidence="2">
    <location>
        <begin position="815"/>
        <end position="836"/>
    </location>
</feature>
<evidence type="ECO:0000256" key="1">
    <source>
        <dbReference type="ARBA" id="ARBA00022801"/>
    </source>
</evidence>
<feature type="domain" description="Helicase C-terminal" evidence="4">
    <location>
        <begin position="636"/>
        <end position="804"/>
    </location>
</feature>
<dbReference type="EMBL" id="CP059404">
    <property type="protein sequence ID" value="QNE90513.1"/>
    <property type="molecule type" value="Genomic_DNA"/>
</dbReference>
<dbReference type="Gene3D" id="1.10.150.20">
    <property type="entry name" value="5' to 3' exonuclease, C-terminal subdomain"/>
    <property type="match status" value="1"/>
</dbReference>
<gene>
    <name evidence="5" type="ORF">H0194_04360</name>
</gene>
<dbReference type="GO" id="GO:0005524">
    <property type="term" value="F:ATP binding"/>
    <property type="evidence" value="ECO:0007669"/>
    <property type="project" value="InterPro"/>
</dbReference>
<dbReference type="Proteomes" id="UP000515743">
    <property type="component" value="Chromosome"/>
</dbReference>
<sequence>MNAAAARYAATVELLQRVEAGGTPPVLFSTDDTTAYAFTPGTDTAAYVHSLQPVVTDAMRSDLALVSFPSPVQLEQMWAQARKVPKYSGLGKLFRSRPVEGEQVVDWARGLNPEGVMLLCDGIVDTLTGTPLPTAEISTDLQRRTGRAVTWTTGAALEGHRRAVDLVQRARATEETLRGRIAAERLTLCERQAAGQYATTSVSVLETITSARIRLGALEGMSLPDIATATPAQLMRRDGVGEKTATQAIAAARAYWNDLVDEQTPRIDYTDKTRCTPYVVALATLLAYRDELGALPEVPAAALPPVAAHVPVALASEGAFEFLRVEDLPFLPEVKTISADEAWSMYAVRAADFHALADDRESHTGDLPEDVVERIAQLRLRGQVKASLRGYQAFGAKFAIAQKKVLIGDEMGLGKTMQALAAMVHVAEEQAASESLCHALVVCPPSLRLNWRREVEKFTDFEVFVIHGAAKDAEYAAWVERGGVAIVGYPEVRKNPLFTSPEEYVEILVVDEAHRVKNEVSQQSRAVKVMTEIAGNVIYLTGTPLENKVAEFQTLIKYLAPEIATDTQRVSEFKKRIAPVYLRRNQSQVLAELPALVETQEWVEPAAGEHDRYRDAVQRGHFMDMRCAYAQPGSAKLERLAEILDDAAADGGKTIVFTFFRSVLEAVMAQAAQQGLEVFGPVAGGVSPEERQKLVDNFSTAAGGAVLVCQVIAAGEGLNIQAANRVVFMEPQLNPAKEAQAIARAYRMGQIRTVEVHRLFTPDAVDEQLVKRLEAKRELFDHYARESVAAEAPEAVDVSEQQLIDDVIAAEQSRLQPAPTLVPESDEAVGDATGNA</sequence>
<evidence type="ECO:0000313" key="6">
    <source>
        <dbReference type="Proteomes" id="UP000515743"/>
    </source>
</evidence>
<evidence type="ECO:0000259" key="4">
    <source>
        <dbReference type="PROSITE" id="PS51194"/>
    </source>
</evidence>
<keyword evidence="5" id="KW-0067">ATP-binding</keyword>
<keyword evidence="5" id="KW-0347">Helicase</keyword>